<dbReference type="GO" id="GO:0005524">
    <property type="term" value="F:ATP binding"/>
    <property type="evidence" value="ECO:0007669"/>
    <property type="project" value="UniProtKB-KW"/>
</dbReference>
<dbReference type="InterPro" id="IPR011009">
    <property type="entry name" value="Kinase-like_dom_sf"/>
</dbReference>
<dbReference type="PROSITE" id="PS50011">
    <property type="entry name" value="PROTEIN_KINASE_DOM"/>
    <property type="match status" value="1"/>
</dbReference>
<dbReference type="Pfam" id="PF00069">
    <property type="entry name" value="Pkinase"/>
    <property type="match status" value="1"/>
</dbReference>
<dbReference type="Gene3D" id="1.10.510.10">
    <property type="entry name" value="Transferase(Phosphotransferase) domain 1"/>
    <property type="match status" value="1"/>
</dbReference>
<feature type="transmembrane region" description="Helical" evidence="3">
    <location>
        <begin position="52"/>
        <end position="71"/>
    </location>
</feature>
<dbReference type="GO" id="GO:0004674">
    <property type="term" value="F:protein serine/threonine kinase activity"/>
    <property type="evidence" value="ECO:0000318"/>
    <property type="project" value="GO_Central"/>
</dbReference>
<dbReference type="SUPFAM" id="SSF56112">
    <property type="entry name" value="Protein kinase-like (PK-like)"/>
    <property type="match status" value="1"/>
</dbReference>
<dbReference type="Gramene" id="Ma05_t19760.1">
    <property type="protein sequence ID" value="Ma05_p19760.1"/>
    <property type="gene ID" value="Ma05_g19760"/>
</dbReference>
<evidence type="ECO:0000256" key="2">
    <source>
        <dbReference type="ARBA" id="ARBA00022840"/>
    </source>
</evidence>
<keyword evidence="3" id="KW-0472">Membrane</keyword>
<dbReference type="InterPro" id="IPR000719">
    <property type="entry name" value="Prot_kinase_dom"/>
</dbReference>
<keyword evidence="3" id="KW-1133">Transmembrane helix</keyword>
<evidence type="ECO:0000256" key="1">
    <source>
        <dbReference type="ARBA" id="ARBA00022741"/>
    </source>
</evidence>
<reference evidence="6" key="2">
    <citation type="submission" date="2021-05" db="UniProtKB">
        <authorList>
            <consortium name="EnsemblPlants"/>
        </authorList>
    </citation>
    <scope>IDENTIFICATION</scope>
    <source>
        <strain evidence="6">subsp. malaccensis</strain>
    </source>
</reference>
<dbReference type="EMBL" id="HG996470">
    <property type="protein sequence ID" value="CAG1838824.1"/>
    <property type="molecule type" value="Genomic_DNA"/>
</dbReference>
<evidence type="ECO:0000313" key="5">
    <source>
        <dbReference type="EMBL" id="CAG1838824.1"/>
    </source>
</evidence>
<accession>A0A804J6D7</accession>
<dbReference type="OMA" id="CKEDDIM"/>
<dbReference type="InParanoid" id="A0A804J6D7"/>
<name>A0A804J6D7_MUSAM</name>
<feature type="domain" description="Protein kinase" evidence="4">
    <location>
        <begin position="1"/>
        <end position="127"/>
    </location>
</feature>
<keyword evidence="1" id="KW-0547">Nucleotide-binding</keyword>
<dbReference type="GO" id="GO:0005737">
    <property type="term" value="C:cytoplasm"/>
    <property type="evidence" value="ECO:0000318"/>
    <property type="project" value="GO_Central"/>
</dbReference>
<keyword evidence="3" id="KW-0812">Transmembrane</keyword>
<protein>
    <submittedName>
        <fullName evidence="5">(wild Malaysian banana) hypothetical protein</fullName>
    </submittedName>
</protein>
<evidence type="ECO:0000313" key="6">
    <source>
        <dbReference type="EnsemblPlants" id="Ma05_p19760.1"/>
    </source>
</evidence>
<dbReference type="Proteomes" id="UP000012960">
    <property type="component" value="Unplaced"/>
</dbReference>
<dbReference type="PANTHER" id="PTHR24346">
    <property type="entry name" value="MAP/MICROTUBULE AFFINITY-REGULATING KINASE"/>
    <property type="match status" value="1"/>
</dbReference>
<reference evidence="5" key="1">
    <citation type="submission" date="2021-03" db="EMBL/GenBank/DDBJ databases">
        <authorList>
            <consortium name="Genoscope - CEA"/>
            <person name="William W."/>
        </authorList>
    </citation>
    <scope>NUCLEOTIDE SEQUENCE</scope>
    <source>
        <strain evidence="5">Doubled-haploid Pahang</strain>
    </source>
</reference>
<proteinExistence type="predicted"/>
<dbReference type="EnsemblPlants" id="Ma05_t19760.1">
    <property type="protein sequence ID" value="Ma05_p19760.1"/>
    <property type="gene ID" value="Ma05_g19760"/>
</dbReference>
<dbReference type="GO" id="GO:0035556">
    <property type="term" value="P:intracellular signal transduction"/>
    <property type="evidence" value="ECO:0000318"/>
    <property type="project" value="GO_Central"/>
</dbReference>
<keyword evidence="2" id="KW-0067">ATP-binding</keyword>
<organism evidence="6 7">
    <name type="scientific">Musa acuminata subsp. malaccensis</name>
    <name type="common">Wild banana</name>
    <name type="synonym">Musa malaccensis</name>
    <dbReference type="NCBI Taxonomy" id="214687"/>
    <lineage>
        <taxon>Eukaryota</taxon>
        <taxon>Viridiplantae</taxon>
        <taxon>Streptophyta</taxon>
        <taxon>Embryophyta</taxon>
        <taxon>Tracheophyta</taxon>
        <taxon>Spermatophyta</taxon>
        <taxon>Magnoliopsida</taxon>
        <taxon>Liliopsida</taxon>
        <taxon>Zingiberales</taxon>
        <taxon>Musaceae</taxon>
        <taxon>Musa</taxon>
    </lineage>
</organism>
<sequence length="151" mass="16819">MKSLVIIYICSSTLYTFPFGCLCQILSLQVSPVFTAPECCLGSSYHGRVADIWAVGVTLYCMILGCCPFVGDSLKDTYDKIVHNPLNLPKELDSELKDLQQGLLCKEDDIMWTNPWVIRDCGPIPWTSCRCNSGSFQKENEMGSKSDTTDT</sequence>
<gene>
    <name evidence="5" type="ORF">GSMUA_270010.1</name>
</gene>
<evidence type="ECO:0000259" key="4">
    <source>
        <dbReference type="PROSITE" id="PS50011"/>
    </source>
</evidence>
<dbReference type="AlphaFoldDB" id="A0A804J6D7"/>
<keyword evidence="7" id="KW-1185">Reference proteome</keyword>
<evidence type="ECO:0000313" key="7">
    <source>
        <dbReference type="Proteomes" id="UP000012960"/>
    </source>
</evidence>
<evidence type="ECO:0000256" key="3">
    <source>
        <dbReference type="SAM" id="Phobius"/>
    </source>
</evidence>
<dbReference type="PANTHER" id="PTHR24346:SF39">
    <property type="entry name" value="SERINE_THREONINE-PROTEIN KINASE GRIK1-RELATED"/>
    <property type="match status" value="1"/>
</dbReference>